<dbReference type="AlphaFoldDB" id="A0A1L1PNB3"/>
<keyword evidence="3" id="KW-0675">Receptor</keyword>
<proteinExistence type="inferred from homology"/>
<comment type="similarity">
    <text evidence="1">Belongs to the UPF0065 (bug) family.</text>
</comment>
<dbReference type="SUPFAM" id="SSF53850">
    <property type="entry name" value="Periplasmic binding protein-like II"/>
    <property type="match status" value="1"/>
</dbReference>
<name>A0A1L1PNB3_HYDIT</name>
<accession>A0A1L1PNB3</accession>
<dbReference type="PIRSF" id="PIRSF017082">
    <property type="entry name" value="YflP"/>
    <property type="match status" value="1"/>
</dbReference>
<reference evidence="4" key="1">
    <citation type="submission" date="2014-02" db="EMBL/GenBank/DDBJ databases">
        <authorList>
            <person name="Gan H."/>
        </authorList>
    </citation>
    <scope>NUCLEOTIDE SEQUENCE [LARGE SCALE GENOMIC DNA]</scope>
    <source>
        <strain evidence="4">S1</strain>
    </source>
</reference>
<keyword evidence="2" id="KW-0732">Signal</keyword>
<feature type="chain" id="PRO_5009681622" evidence="2">
    <location>
        <begin position="26"/>
        <end position="324"/>
    </location>
</feature>
<keyword evidence="4" id="KW-1185">Reference proteome</keyword>
<reference evidence="4" key="2">
    <citation type="submission" date="2014-11" db="EMBL/GenBank/DDBJ databases">
        <title>Draft genome sequence of Hydrogenophaga intermedia S1.</title>
        <authorList>
            <person name="Gan H.M."/>
            <person name="Chew T.H."/>
            <person name="Stolz A."/>
        </authorList>
    </citation>
    <scope>NUCLEOTIDE SEQUENCE [LARGE SCALE GENOMIC DNA]</scope>
    <source>
        <strain evidence="4">S1</strain>
    </source>
</reference>
<gene>
    <name evidence="3" type="ORF">BN948_04736</name>
</gene>
<organism evidence="3 4">
    <name type="scientific">Hydrogenophaga intermedia</name>
    <dbReference type="NCBI Taxonomy" id="65786"/>
    <lineage>
        <taxon>Bacteria</taxon>
        <taxon>Pseudomonadati</taxon>
        <taxon>Pseudomonadota</taxon>
        <taxon>Betaproteobacteria</taxon>
        <taxon>Burkholderiales</taxon>
        <taxon>Comamonadaceae</taxon>
        <taxon>Hydrogenophaga</taxon>
    </lineage>
</organism>
<dbReference type="InterPro" id="IPR042100">
    <property type="entry name" value="Bug_dom1"/>
</dbReference>
<dbReference type="Pfam" id="PF03401">
    <property type="entry name" value="TctC"/>
    <property type="match status" value="1"/>
</dbReference>
<feature type="signal peptide" evidence="2">
    <location>
        <begin position="1"/>
        <end position="25"/>
    </location>
</feature>
<evidence type="ECO:0000256" key="2">
    <source>
        <dbReference type="SAM" id="SignalP"/>
    </source>
</evidence>
<dbReference type="PANTHER" id="PTHR42928:SF5">
    <property type="entry name" value="BLR1237 PROTEIN"/>
    <property type="match status" value="1"/>
</dbReference>
<dbReference type="PANTHER" id="PTHR42928">
    <property type="entry name" value="TRICARBOXYLATE-BINDING PROTEIN"/>
    <property type="match status" value="1"/>
</dbReference>
<dbReference type="Proteomes" id="UP000028878">
    <property type="component" value="Unassembled WGS sequence"/>
</dbReference>
<evidence type="ECO:0000256" key="1">
    <source>
        <dbReference type="ARBA" id="ARBA00006987"/>
    </source>
</evidence>
<dbReference type="RefSeq" id="WP_009515663.1">
    <property type="nucleotide sequence ID" value="NZ_CCAE010000074.1"/>
</dbReference>
<dbReference type="EMBL" id="CCAE010000074">
    <property type="protein sequence ID" value="CDN90294.1"/>
    <property type="molecule type" value="Genomic_DNA"/>
</dbReference>
<sequence length="324" mass="33720" precursor="true">MKFPRLLSALGSAVIIALAAGPVHAQSWPTKPIRLLVGSPPGGPSDITARTFADQLGRRIGQPVVVENRPGAGNNLAAGAAARADADGTTLVLSPDTVLTVNPLVYTTGDFNAARDLVNISVIASFSQMLVCNPSAGVRSVSELVAKAKTSPMMYASGGPGVPGHLASEMLLEQTKVRMEHVPYRGPAPATQAVLAGEVACGFLATPTVLPHVKSGRLVALAVSSEAPSALAPDVPTLAKALNQPGLDVSFRLVLQAAKGTPAPIVAEIEKHAAEIMKQAEVRDRLKNYDLTAVGSSSAQAQQVMNAEMKRWEPVVKRLGLKTE</sequence>
<evidence type="ECO:0000313" key="4">
    <source>
        <dbReference type="Proteomes" id="UP000028878"/>
    </source>
</evidence>
<dbReference type="Gene3D" id="3.40.190.10">
    <property type="entry name" value="Periplasmic binding protein-like II"/>
    <property type="match status" value="1"/>
</dbReference>
<evidence type="ECO:0000313" key="3">
    <source>
        <dbReference type="EMBL" id="CDN90294.1"/>
    </source>
</evidence>
<dbReference type="InterPro" id="IPR005064">
    <property type="entry name" value="BUG"/>
</dbReference>
<protein>
    <submittedName>
        <fullName evidence="3">Extracytoplasmic binding receptor</fullName>
    </submittedName>
</protein>
<dbReference type="Gene3D" id="3.40.190.150">
    <property type="entry name" value="Bordetella uptake gene, domain 1"/>
    <property type="match status" value="1"/>
</dbReference>